<dbReference type="Proteomes" id="UP000593568">
    <property type="component" value="Unassembled WGS sequence"/>
</dbReference>
<dbReference type="AlphaFoldDB" id="A0A7J9EHR6"/>
<reference evidence="1 2" key="1">
    <citation type="journal article" date="2019" name="Genome Biol. Evol.">
        <title>Insights into the evolution of the New World diploid cottons (Gossypium, subgenus Houzingenia) based on genome sequencing.</title>
        <authorList>
            <person name="Grover C.E."/>
            <person name="Arick M.A. 2nd"/>
            <person name="Thrash A."/>
            <person name="Conover J.L."/>
            <person name="Sanders W.S."/>
            <person name="Peterson D.G."/>
            <person name="Frelichowski J.E."/>
            <person name="Scheffler J.A."/>
            <person name="Scheffler B.E."/>
            <person name="Wendel J.F."/>
        </authorList>
    </citation>
    <scope>NUCLEOTIDE SEQUENCE [LARGE SCALE GENOMIC DNA]</scope>
    <source>
        <strain evidence="1">8</strain>
        <tissue evidence="1">Leaf</tissue>
    </source>
</reference>
<evidence type="ECO:0000313" key="2">
    <source>
        <dbReference type="Proteomes" id="UP000593568"/>
    </source>
</evidence>
<dbReference type="EMBL" id="JABEZW010000008">
    <property type="protein sequence ID" value="MBA0772025.1"/>
    <property type="molecule type" value="Genomic_DNA"/>
</dbReference>
<accession>A0A7J9EHR6</accession>
<proteinExistence type="predicted"/>
<comment type="caution">
    <text evidence="1">The sequence shown here is derived from an EMBL/GenBank/DDBJ whole genome shotgun (WGS) entry which is preliminary data.</text>
</comment>
<protein>
    <submittedName>
        <fullName evidence="1">Uncharacterized protein</fullName>
    </submittedName>
</protein>
<organism evidence="1 2">
    <name type="scientific">Gossypium trilobum</name>
    <dbReference type="NCBI Taxonomy" id="34281"/>
    <lineage>
        <taxon>Eukaryota</taxon>
        <taxon>Viridiplantae</taxon>
        <taxon>Streptophyta</taxon>
        <taxon>Embryophyta</taxon>
        <taxon>Tracheophyta</taxon>
        <taxon>Spermatophyta</taxon>
        <taxon>Magnoliopsida</taxon>
        <taxon>eudicotyledons</taxon>
        <taxon>Gunneridae</taxon>
        <taxon>Pentapetalae</taxon>
        <taxon>rosids</taxon>
        <taxon>malvids</taxon>
        <taxon>Malvales</taxon>
        <taxon>Malvaceae</taxon>
        <taxon>Malvoideae</taxon>
        <taxon>Gossypium</taxon>
    </lineage>
</organism>
<keyword evidence="2" id="KW-1185">Reference proteome</keyword>
<gene>
    <name evidence="1" type="ORF">Gotri_007466</name>
</gene>
<sequence length="78" mass="8906">MGCCNTHPSNTWKSIWAGKGLLLGENKRWKMQVITNKFTIDEATKILCIPLAQTLEDDMLAWRRKLLGSTWLEVVTNS</sequence>
<name>A0A7J9EHR6_9ROSI</name>
<evidence type="ECO:0000313" key="1">
    <source>
        <dbReference type="EMBL" id="MBA0772025.1"/>
    </source>
</evidence>